<feature type="compositionally biased region" description="Polar residues" evidence="1">
    <location>
        <begin position="454"/>
        <end position="466"/>
    </location>
</feature>
<evidence type="ECO:0000256" key="1">
    <source>
        <dbReference type="SAM" id="MobiDB-lite"/>
    </source>
</evidence>
<feature type="region of interest" description="Disordered" evidence="1">
    <location>
        <begin position="643"/>
        <end position="680"/>
    </location>
</feature>
<proteinExistence type="predicted"/>
<feature type="region of interest" description="Disordered" evidence="1">
    <location>
        <begin position="348"/>
        <end position="382"/>
    </location>
</feature>
<protein>
    <recommendedName>
        <fullName evidence="2">Fibronectin type-III domain-containing protein</fullName>
    </recommendedName>
</protein>
<name>A0AAV7NLT6_PLEWA</name>
<dbReference type="GO" id="GO:0010811">
    <property type="term" value="P:positive regulation of cell-substrate adhesion"/>
    <property type="evidence" value="ECO:0007669"/>
    <property type="project" value="TreeGrafter"/>
</dbReference>
<keyword evidence="4" id="KW-1185">Reference proteome</keyword>
<feature type="region of interest" description="Disordered" evidence="1">
    <location>
        <begin position="487"/>
        <end position="507"/>
    </location>
</feature>
<feature type="region of interest" description="Disordered" evidence="1">
    <location>
        <begin position="450"/>
        <end position="475"/>
    </location>
</feature>
<dbReference type="PANTHER" id="PTHR23197:SF10">
    <property type="entry name" value="TARGET OF NESH-SH3"/>
    <property type="match status" value="1"/>
</dbReference>
<dbReference type="Pfam" id="PF21731">
    <property type="entry name" value="TARSH_C"/>
    <property type="match status" value="1"/>
</dbReference>
<dbReference type="PRINTS" id="PR00014">
    <property type="entry name" value="FNTYPEIII"/>
</dbReference>
<dbReference type="SMART" id="SM00060">
    <property type="entry name" value="FN3"/>
    <property type="match status" value="2"/>
</dbReference>
<accession>A0AAV7NLT6</accession>
<sequence length="1040" mass="115504">KKASLKVQINATSDTVNLKFLRPSPNINLEGFILGYGSNFFSTQYIPLPENGKFYDTELDAEPRYLIAVHPSPVVNSKKNCAGKAKVQKPLQVVVGTLTPTSVYLAWGVLVNPQYDWTVLNKCLTDRFYTVRYREKEKNKKWLFHLCPNTETVIDNLKPNVIYEFGVKDNSEDGIWNKGVTHKTTVPPKHKINGGNGHIQNTYSAPKGHIQVTPEDTKMFIPITMIKQVVQNISIPKKDKSVKASVPPAKIAVNDTQRIPAIPGTFEKPVAPQTGTAKDEMTQQPLTAKTYISTEEPESTLVSNELPIFTPMEKTTEGTKIQIINPAPQGMMPESLKTRAFIPTEKTGTTEAVHETTQETPTDITDISPKQPDSTPVSNEPTISSFKEDTSAAAEIQELKPAVHQIAQEYPTDIPDISPKQPNSTMVSNEPTILTFKEDTSAAAEIQELKPESTRQNIPETITPKSSRNEEQPKATLAPNEIHKFSSAQPKTTQITKGPLTTPAPKKTQRMPINFIRLRIFGDPDMTSAANDMYKFPSAKPKTTQTTERLLPTHASKKTQRVPINLIRFQIFGGPNITSVPNETQTKSSSKAKTVIPTERPHTKAVPNRTTQGTARPKSSNWRSETSIGAKLTGQDITKLLGVSRNTSMEPNGTVKRPVSGSSQPGTPRAPLPPARPTHMRRRPFYMYNVTGRPGISGNGLVPRARSSSIRHVPQTTRVSIVERTQTPRLKTTSAPEQETVTEPIFNPGPVSELDPMGKPRYTAPHVKYMRKEDLVPCSITESMKHFPNELATNVDEATVRPQNSPSNLTVIAVEGCPSFVILDWKEPDNDTVTEYKVISKENGGTSGKDQSILTTNQTHSTVENLKPNTSYEFKVVAANVLGEGPPSTTVTHNTESVDPRVSEPITGGKDAIWTEIKFKSDTYSECKGKQYIKRTWYKKFVGIQLCNSLRYKIYLSDSLGGKFYNIGDESGYGEDHCQFVDSFLDGRTGQRLLPDQLPPREGFYRSVRQQPVEFGKIGSQTHIRYVQWYECGTTIPGKW</sequence>
<feature type="compositionally biased region" description="Polar residues" evidence="1">
    <location>
        <begin position="578"/>
        <end position="592"/>
    </location>
</feature>
<evidence type="ECO:0000313" key="3">
    <source>
        <dbReference type="EMBL" id="KAJ1116997.1"/>
    </source>
</evidence>
<organism evidence="3 4">
    <name type="scientific">Pleurodeles waltl</name>
    <name type="common">Iberian ribbed newt</name>
    <dbReference type="NCBI Taxonomy" id="8319"/>
    <lineage>
        <taxon>Eukaryota</taxon>
        <taxon>Metazoa</taxon>
        <taxon>Chordata</taxon>
        <taxon>Craniata</taxon>
        <taxon>Vertebrata</taxon>
        <taxon>Euteleostomi</taxon>
        <taxon>Amphibia</taxon>
        <taxon>Batrachia</taxon>
        <taxon>Caudata</taxon>
        <taxon>Salamandroidea</taxon>
        <taxon>Salamandridae</taxon>
        <taxon>Pleurodelinae</taxon>
        <taxon>Pleurodeles</taxon>
    </lineage>
</organism>
<dbReference type="EMBL" id="JANPWB010000012">
    <property type="protein sequence ID" value="KAJ1116997.1"/>
    <property type="molecule type" value="Genomic_DNA"/>
</dbReference>
<reference evidence="3" key="1">
    <citation type="journal article" date="2022" name="bioRxiv">
        <title>Sequencing and chromosome-scale assembly of the giantPleurodeles waltlgenome.</title>
        <authorList>
            <person name="Brown T."/>
            <person name="Elewa A."/>
            <person name="Iarovenko S."/>
            <person name="Subramanian E."/>
            <person name="Araus A.J."/>
            <person name="Petzold A."/>
            <person name="Susuki M."/>
            <person name="Suzuki K.-i.T."/>
            <person name="Hayashi T."/>
            <person name="Toyoda A."/>
            <person name="Oliveira C."/>
            <person name="Osipova E."/>
            <person name="Leigh N.D."/>
            <person name="Simon A."/>
            <person name="Yun M.H."/>
        </authorList>
    </citation>
    <scope>NUCLEOTIDE SEQUENCE</scope>
    <source>
        <strain evidence="3">20211129_DDA</strain>
        <tissue evidence="3">Liver</tissue>
    </source>
</reference>
<gene>
    <name evidence="3" type="ORF">NDU88_005198</name>
</gene>
<dbReference type="InterPro" id="IPR013783">
    <property type="entry name" value="Ig-like_fold"/>
</dbReference>
<feature type="domain" description="Fibronectin type-III" evidence="2">
    <location>
        <begin position="89"/>
        <end position="188"/>
    </location>
</feature>
<dbReference type="Pfam" id="PF00041">
    <property type="entry name" value="fn3"/>
    <property type="match status" value="1"/>
</dbReference>
<feature type="compositionally biased region" description="Polar residues" evidence="1">
    <location>
        <begin position="608"/>
        <end position="625"/>
    </location>
</feature>
<dbReference type="PANTHER" id="PTHR23197">
    <property type="entry name" value="TARSH-RELATED FIBRONECTIN DOMAIN-CONTAINING"/>
    <property type="match status" value="1"/>
</dbReference>
<comment type="caution">
    <text evidence="3">The sequence shown here is derived from an EMBL/GenBank/DDBJ whole genome shotgun (WGS) entry which is preliminary data.</text>
</comment>
<dbReference type="InterPro" id="IPR003961">
    <property type="entry name" value="FN3_dom"/>
</dbReference>
<evidence type="ECO:0000259" key="2">
    <source>
        <dbReference type="PROSITE" id="PS50853"/>
    </source>
</evidence>
<dbReference type="SUPFAM" id="SSF49265">
    <property type="entry name" value="Fibronectin type III"/>
    <property type="match status" value="2"/>
</dbReference>
<feature type="region of interest" description="Disordered" evidence="1">
    <location>
        <begin position="885"/>
        <end position="904"/>
    </location>
</feature>
<dbReference type="Proteomes" id="UP001066276">
    <property type="component" value="Chromosome 8"/>
</dbReference>
<feature type="compositionally biased region" description="Polar residues" evidence="1">
    <location>
        <begin position="371"/>
        <end position="382"/>
    </location>
</feature>
<dbReference type="Gene3D" id="2.60.40.10">
    <property type="entry name" value="Immunoglobulins"/>
    <property type="match status" value="2"/>
</dbReference>
<feature type="region of interest" description="Disordered" evidence="1">
    <location>
        <begin position="578"/>
        <end position="625"/>
    </location>
</feature>
<feature type="compositionally biased region" description="Polar residues" evidence="1">
    <location>
        <begin position="730"/>
        <end position="741"/>
    </location>
</feature>
<dbReference type="GO" id="GO:0030198">
    <property type="term" value="P:extracellular matrix organization"/>
    <property type="evidence" value="ECO:0007669"/>
    <property type="project" value="TreeGrafter"/>
</dbReference>
<dbReference type="InterPro" id="IPR036116">
    <property type="entry name" value="FN3_sf"/>
</dbReference>
<dbReference type="InterPro" id="IPR049109">
    <property type="entry name" value="TARSH/FNDC1_C"/>
</dbReference>
<dbReference type="AlphaFoldDB" id="A0AAV7NLT6"/>
<feature type="compositionally biased region" description="Polar residues" evidence="1">
    <location>
        <begin position="487"/>
        <end position="496"/>
    </location>
</feature>
<evidence type="ECO:0000313" key="4">
    <source>
        <dbReference type="Proteomes" id="UP001066276"/>
    </source>
</evidence>
<feature type="domain" description="Fibronectin type-III" evidence="2">
    <location>
        <begin position="805"/>
        <end position="898"/>
    </location>
</feature>
<feature type="region of interest" description="Disordered" evidence="1">
    <location>
        <begin position="730"/>
        <end position="758"/>
    </location>
</feature>
<dbReference type="PROSITE" id="PS50853">
    <property type="entry name" value="FN3"/>
    <property type="match status" value="2"/>
</dbReference>
<dbReference type="CDD" id="cd00063">
    <property type="entry name" value="FN3"/>
    <property type="match status" value="2"/>
</dbReference>
<feature type="non-terminal residue" evidence="3">
    <location>
        <position position="1"/>
    </location>
</feature>